<accession>A0A073HZP6</accession>
<sequence length="74" mass="9049">MWIFQPSLQYRIYLHVLLHHPPIQLQILLLQQPKIFSEYNLDYEGRVRYLQHGCCLTFNEAQTYQRIAFLVELR</sequence>
<dbReference type="EMBL" id="ARYC01005578">
    <property type="protein sequence ID" value="KEJ82725.1"/>
    <property type="molecule type" value="Genomic_DNA"/>
</dbReference>
<organism evidence="1 2">
    <name type="scientific">Oxytricha trifallax</name>
    <dbReference type="NCBI Taxonomy" id="1172189"/>
    <lineage>
        <taxon>Eukaryota</taxon>
        <taxon>Sar</taxon>
        <taxon>Alveolata</taxon>
        <taxon>Ciliophora</taxon>
        <taxon>Intramacronucleata</taxon>
        <taxon>Spirotrichea</taxon>
        <taxon>Stichotrichia</taxon>
        <taxon>Sporadotrichida</taxon>
        <taxon>Oxytrichidae</taxon>
        <taxon>Oxytrichinae</taxon>
        <taxon>Oxytricha</taxon>
    </lineage>
</organism>
<name>A0A073HZP6_9SPIT</name>
<proteinExistence type="predicted"/>
<evidence type="ECO:0000313" key="2">
    <source>
        <dbReference type="Proteomes" id="UP000053232"/>
    </source>
</evidence>
<keyword evidence="2" id="KW-1185">Reference proteome</keyword>
<protein>
    <submittedName>
        <fullName evidence="1">Uncharacterized protein</fullName>
    </submittedName>
</protein>
<comment type="caution">
    <text evidence="1">The sequence shown here is derived from an EMBL/GenBank/DDBJ whole genome shotgun (WGS) entry which is preliminary data.</text>
</comment>
<reference evidence="2" key="1">
    <citation type="journal article" date="2014" name="Cell">
        <title>The Architecture of a Scrambled Genome Reveals Massive Levels of Genomic Rearrangement during Development.</title>
        <authorList>
            <person name="Chen X."/>
            <person name="Bracht J.R."/>
            <person name="Goldman A.D."/>
            <person name="Dolzhenko E."/>
            <person name="Clay D.M."/>
            <person name="Swart E.C."/>
            <person name="Perlman D.H."/>
            <person name="Doak T.G."/>
            <person name="Stuart A."/>
            <person name="Amemiya C.T."/>
            <person name="Sebra R.P."/>
            <person name="Landweber L.F."/>
        </authorList>
    </citation>
    <scope>NUCLEOTIDE SEQUENCE [LARGE SCALE GENOMIC DNA]</scope>
    <source>
        <strain evidence="2">JRB310</strain>
    </source>
</reference>
<dbReference type="AlphaFoldDB" id="A0A073HZP6"/>
<dbReference type="Proteomes" id="UP000053232">
    <property type="component" value="Unassembled WGS sequence"/>
</dbReference>
<evidence type="ECO:0000313" key="1">
    <source>
        <dbReference type="EMBL" id="KEJ82725.1"/>
    </source>
</evidence>
<gene>
    <name evidence="1" type="ORF">OXYTRIMIC_322</name>
</gene>